<dbReference type="OrthoDB" id="2145000at2759"/>
<evidence type="ECO:0000313" key="4">
    <source>
        <dbReference type="Proteomes" id="UP000198406"/>
    </source>
</evidence>
<dbReference type="PANTHER" id="PTHR43241">
    <property type="entry name" value="FLAVIN REDUCTASE DOMAIN PROTEIN"/>
    <property type="match status" value="1"/>
</dbReference>
<dbReference type="EMBL" id="BDSP01000253">
    <property type="protein sequence ID" value="GAX27260.1"/>
    <property type="molecule type" value="Genomic_DNA"/>
</dbReference>
<feature type="domain" description="Flavin reductase like" evidence="2">
    <location>
        <begin position="37"/>
        <end position="220"/>
    </location>
</feature>
<evidence type="ECO:0000256" key="1">
    <source>
        <dbReference type="SAM" id="MobiDB-lite"/>
    </source>
</evidence>
<evidence type="ECO:0000259" key="2">
    <source>
        <dbReference type="SMART" id="SM00903"/>
    </source>
</evidence>
<sequence>MNQSTSDQLGEAARQSDVPQHTDTSWRKLTQGKQLSRLLYPNPVCFLCSGGGDIRNVMVLSWLTATNNEGKFLFSIHKHRHSASLLLRQEHFVLSVPVHGMEKLLRQVGSVSGAYGSKFPDHVSKNHEPDSAPHTRKQKRPRFPEGIPGLRAISLSDIDTTHETSSTLFGVEGCVAFIACKIHQILQNSPILDEDHWLVVAEMKAAWVHPDYWCAARNRFLPVSDQVPSYLTFLGSQTFGQVLVTRDEDE</sequence>
<organism evidence="3 4">
    <name type="scientific">Fistulifera solaris</name>
    <name type="common">Oleaginous diatom</name>
    <dbReference type="NCBI Taxonomy" id="1519565"/>
    <lineage>
        <taxon>Eukaryota</taxon>
        <taxon>Sar</taxon>
        <taxon>Stramenopiles</taxon>
        <taxon>Ochrophyta</taxon>
        <taxon>Bacillariophyta</taxon>
        <taxon>Bacillariophyceae</taxon>
        <taxon>Bacillariophycidae</taxon>
        <taxon>Naviculales</taxon>
        <taxon>Naviculaceae</taxon>
        <taxon>Fistulifera</taxon>
    </lineage>
</organism>
<dbReference type="Proteomes" id="UP000198406">
    <property type="component" value="Unassembled WGS sequence"/>
</dbReference>
<dbReference type="PANTHER" id="PTHR43241:SF1">
    <property type="entry name" value="FLAVIN REDUCTASE LIKE DOMAIN-CONTAINING PROTEIN"/>
    <property type="match status" value="1"/>
</dbReference>
<dbReference type="Gene3D" id="2.30.110.10">
    <property type="entry name" value="Electron Transport, Fmn-binding Protein, Chain A"/>
    <property type="match status" value="1"/>
</dbReference>
<evidence type="ECO:0000313" key="3">
    <source>
        <dbReference type="EMBL" id="GAX27260.1"/>
    </source>
</evidence>
<dbReference type="Pfam" id="PF01613">
    <property type="entry name" value="Flavin_Reduct"/>
    <property type="match status" value="1"/>
</dbReference>
<dbReference type="InterPro" id="IPR002563">
    <property type="entry name" value="Flavin_Rdtase-like_dom"/>
</dbReference>
<dbReference type="SUPFAM" id="SSF50475">
    <property type="entry name" value="FMN-binding split barrel"/>
    <property type="match status" value="1"/>
</dbReference>
<dbReference type="InterPro" id="IPR012349">
    <property type="entry name" value="Split_barrel_FMN-bd"/>
</dbReference>
<comment type="caution">
    <text evidence="3">The sequence shown here is derived from an EMBL/GenBank/DDBJ whole genome shotgun (WGS) entry which is preliminary data.</text>
</comment>
<reference evidence="3 4" key="1">
    <citation type="journal article" date="2015" name="Plant Cell">
        <title>Oil accumulation by the oleaginous diatom Fistulifera solaris as revealed by the genome and transcriptome.</title>
        <authorList>
            <person name="Tanaka T."/>
            <person name="Maeda Y."/>
            <person name="Veluchamy A."/>
            <person name="Tanaka M."/>
            <person name="Abida H."/>
            <person name="Marechal E."/>
            <person name="Bowler C."/>
            <person name="Muto M."/>
            <person name="Sunaga Y."/>
            <person name="Tanaka M."/>
            <person name="Yoshino T."/>
            <person name="Taniguchi T."/>
            <person name="Fukuda Y."/>
            <person name="Nemoto M."/>
            <person name="Matsumoto M."/>
            <person name="Wong P.S."/>
            <person name="Aburatani S."/>
            <person name="Fujibuchi W."/>
        </authorList>
    </citation>
    <scope>NUCLEOTIDE SEQUENCE [LARGE SCALE GENOMIC DNA]</scope>
    <source>
        <strain evidence="3 4">JPCC DA0580</strain>
    </source>
</reference>
<feature type="compositionally biased region" description="Polar residues" evidence="1">
    <location>
        <begin position="17"/>
        <end position="26"/>
    </location>
</feature>
<keyword evidence="4" id="KW-1185">Reference proteome</keyword>
<protein>
    <recommendedName>
        <fullName evidence="2">Flavin reductase like domain-containing protein</fullName>
    </recommendedName>
</protein>
<dbReference type="AlphaFoldDB" id="A0A1Z5KLQ6"/>
<dbReference type="InterPro" id="IPR053310">
    <property type="entry name" value="Flavoredoxin-like"/>
</dbReference>
<accession>A0A1Z5KLQ6</accession>
<feature type="region of interest" description="Disordered" evidence="1">
    <location>
        <begin position="1"/>
        <end position="26"/>
    </location>
</feature>
<feature type="region of interest" description="Disordered" evidence="1">
    <location>
        <begin position="119"/>
        <end position="146"/>
    </location>
</feature>
<dbReference type="GO" id="GO:0010181">
    <property type="term" value="F:FMN binding"/>
    <property type="evidence" value="ECO:0007669"/>
    <property type="project" value="InterPro"/>
</dbReference>
<dbReference type="SMART" id="SM00903">
    <property type="entry name" value="Flavin_Reduct"/>
    <property type="match status" value="1"/>
</dbReference>
<feature type="compositionally biased region" description="Basic and acidic residues" evidence="1">
    <location>
        <begin position="119"/>
        <end position="133"/>
    </location>
</feature>
<proteinExistence type="predicted"/>
<gene>
    <name evidence="3" type="ORF">FisN_13Lh180</name>
</gene>
<name>A0A1Z5KLQ6_FISSO</name>
<dbReference type="InParanoid" id="A0A1Z5KLQ6"/>